<dbReference type="Gene3D" id="3.10.20.90">
    <property type="entry name" value="Phosphatidylinositol 3-kinase Catalytic Subunit, Chain A, domain 1"/>
    <property type="match status" value="1"/>
</dbReference>
<feature type="compositionally biased region" description="Acidic residues" evidence="9">
    <location>
        <begin position="380"/>
        <end position="389"/>
    </location>
</feature>
<evidence type="ECO:0000313" key="11">
    <source>
        <dbReference type="EMBL" id="CAD6255148.1"/>
    </source>
</evidence>
<evidence type="ECO:0000256" key="5">
    <source>
        <dbReference type="ARBA" id="ARBA00022777"/>
    </source>
</evidence>
<evidence type="ECO:0000256" key="1">
    <source>
        <dbReference type="ARBA" id="ARBA00012513"/>
    </source>
</evidence>
<dbReference type="OrthoDB" id="4062651at2759"/>
<feature type="region of interest" description="Disordered" evidence="9">
    <location>
        <begin position="366"/>
        <end position="395"/>
    </location>
</feature>
<comment type="caution">
    <text evidence="11">The sequence shown here is derived from an EMBL/GenBank/DDBJ whole genome shotgun (WGS) entry which is preliminary data.</text>
</comment>
<keyword evidence="5" id="KW-0418">Kinase</keyword>
<proteinExistence type="predicted"/>
<evidence type="ECO:0000256" key="6">
    <source>
        <dbReference type="ARBA" id="ARBA00022840"/>
    </source>
</evidence>
<dbReference type="InterPro" id="IPR000719">
    <property type="entry name" value="Prot_kinase_dom"/>
</dbReference>
<dbReference type="InterPro" id="IPR024678">
    <property type="entry name" value="Kinase_OSR1/WNK_CCT"/>
</dbReference>
<accession>A0A811Q7Z0</accession>
<keyword evidence="12" id="KW-1185">Reference proteome</keyword>
<sequence>MKSVYRGFDEERGVEVAWNQASPADVLRSPDAVQHMYSEVQLLSSLRHDGIIGFHASWVDVPGRSSNFITELFSSGTLRSYRLRYPRVSLRAVWSWARQLLGGLAYLHARDPPVIHPLVVLRGLYSVTGDPEMYDEEYDERVDVYAFGMCMLEMLTVEYPYSECSNPAQIYKKVTAGRLPDAFYRVEDDDARRFIGRCLVPVASRPSATELLLDPFLLDHHHHVAAAGTVPVPPPPLPAAVADAGAPPPSTCSSSADDVVSASSLLDDDDVEHHQEPQHPPPPPPPPRNVMTITGKLNAEEDTIFLKVQIADEATGHARNIYFPFDMASDTAAEVAQEMVKELDITDRDASEIAAMIQQEIGRLLPGRAQQQHEYTYAERDDDDDENDEERPPPFCCYLSSSPASSHGSHCGVGPYASGGFSGPRGGGWSKGNLSYKFPFIN</sequence>
<feature type="region of interest" description="Disordered" evidence="9">
    <location>
        <begin position="236"/>
        <end position="290"/>
    </location>
</feature>
<evidence type="ECO:0000259" key="10">
    <source>
        <dbReference type="PROSITE" id="PS50011"/>
    </source>
</evidence>
<organism evidence="11 12">
    <name type="scientific">Miscanthus lutarioriparius</name>
    <dbReference type="NCBI Taxonomy" id="422564"/>
    <lineage>
        <taxon>Eukaryota</taxon>
        <taxon>Viridiplantae</taxon>
        <taxon>Streptophyta</taxon>
        <taxon>Embryophyta</taxon>
        <taxon>Tracheophyta</taxon>
        <taxon>Spermatophyta</taxon>
        <taxon>Magnoliopsida</taxon>
        <taxon>Liliopsida</taxon>
        <taxon>Poales</taxon>
        <taxon>Poaceae</taxon>
        <taxon>PACMAD clade</taxon>
        <taxon>Panicoideae</taxon>
        <taxon>Andropogonodae</taxon>
        <taxon>Andropogoneae</taxon>
        <taxon>Saccharinae</taxon>
        <taxon>Miscanthus</taxon>
    </lineage>
</organism>
<evidence type="ECO:0000256" key="8">
    <source>
        <dbReference type="ARBA" id="ARBA00048679"/>
    </source>
</evidence>
<dbReference type="SUPFAM" id="SSF56112">
    <property type="entry name" value="Protein kinase-like (PK-like)"/>
    <property type="match status" value="1"/>
</dbReference>
<dbReference type="AlphaFoldDB" id="A0A811Q7Z0"/>
<dbReference type="GO" id="GO:0004674">
    <property type="term" value="F:protein serine/threonine kinase activity"/>
    <property type="evidence" value="ECO:0007669"/>
    <property type="project" value="UniProtKB-KW"/>
</dbReference>
<dbReference type="EMBL" id="CAJGYO010000009">
    <property type="protein sequence ID" value="CAD6255148.1"/>
    <property type="molecule type" value="Genomic_DNA"/>
</dbReference>
<dbReference type="EC" id="2.7.11.1" evidence="1"/>
<gene>
    <name evidence="11" type="ORF">NCGR_LOCUS38744</name>
</gene>
<dbReference type="Gene3D" id="3.30.200.20">
    <property type="entry name" value="Phosphorylase Kinase, domain 1"/>
    <property type="match status" value="1"/>
</dbReference>
<feature type="compositionally biased region" description="Pro residues" evidence="9">
    <location>
        <begin position="278"/>
        <end position="288"/>
    </location>
</feature>
<dbReference type="Proteomes" id="UP000604825">
    <property type="component" value="Unassembled WGS sequence"/>
</dbReference>
<feature type="domain" description="Protein kinase" evidence="10">
    <location>
        <begin position="1"/>
        <end position="217"/>
    </location>
</feature>
<evidence type="ECO:0000313" key="12">
    <source>
        <dbReference type="Proteomes" id="UP000604825"/>
    </source>
</evidence>
<evidence type="ECO:0000256" key="9">
    <source>
        <dbReference type="SAM" id="MobiDB-lite"/>
    </source>
</evidence>
<keyword evidence="4" id="KW-0547">Nucleotide-binding</keyword>
<keyword evidence="3" id="KW-0808">Transferase</keyword>
<reference evidence="11" key="1">
    <citation type="submission" date="2020-10" db="EMBL/GenBank/DDBJ databases">
        <authorList>
            <person name="Han B."/>
            <person name="Lu T."/>
            <person name="Zhao Q."/>
            <person name="Huang X."/>
            <person name="Zhao Y."/>
        </authorList>
    </citation>
    <scope>NUCLEOTIDE SEQUENCE</scope>
</reference>
<dbReference type="GO" id="GO:0005524">
    <property type="term" value="F:ATP binding"/>
    <property type="evidence" value="ECO:0007669"/>
    <property type="project" value="UniProtKB-KW"/>
</dbReference>
<comment type="catalytic activity">
    <reaction evidence="7">
        <text>L-threonyl-[protein] + ATP = O-phospho-L-threonyl-[protein] + ADP + H(+)</text>
        <dbReference type="Rhea" id="RHEA:46608"/>
        <dbReference type="Rhea" id="RHEA-COMP:11060"/>
        <dbReference type="Rhea" id="RHEA-COMP:11605"/>
        <dbReference type="ChEBI" id="CHEBI:15378"/>
        <dbReference type="ChEBI" id="CHEBI:30013"/>
        <dbReference type="ChEBI" id="CHEBI:30616"/>
        <dbReference type="ChEBI" id="CHEBI:61977"/>
        <dbReference type="ChEBI" id="CHEBI:456216"/>
        <dbReference type="EC" id="2.7.11.1"/>
    </reaction>
</comment>
<feature type="compositionally biased region" description="Low complexity" evidence="9">
    <location>
        <begin position="253"/>
        <end position="265"/>
    </location>
</feature>
<comment type="catalytic activity">
    <reaction evidence="8">
        <text>L-seryl-[protein] + ATP = O-phospho-L-seryl-[protein] + ADP + H(+)</text>
        <dbReference type="Rhea" id="RHEA:17989"/>
        <dbReference type="Rhea" id="RHEA-COMP:9863"/>
        <dbReference type="Rhea" id="RHEA-COMP:11604"/>
        <dbReference type="ChEBI" id="CHEBI:15378"/>
        <dbReference type="ChEBI" id="CHEBI:29999"/>
        <dbReference type="ChEBI" id="CHEBI:30616"/>
        <dbReference type="ChEBI" id="CHEBI:83421"/>
        <dbReference type="ChEBI" id="CHEBI:456216"/>
        <dbReference type="EC" id="2.7.11.1"/>
    </reaction>
</comment>
<evidence type="ECO:0000256" key="2">
    <source>
        <dbReference type="ARBA" id="ARBA00022527"/>
    </source>
</evidence>
<dbReference type="PANTHER" id="PTHR13902">
    <property type="entry name" value="SERINE/THREONINE-PROTEIN KINASE WNK WITH NO LYSINE -RELATED"/>
    <property type="match status" value="1"/>
</dbReference>
<keyword evidence="6" id="KW-0067">ATP-binding</keyword>
<keyword evidence="2" id="KW-0723">Serine/threonine-protein kinase</keyword>
<dbReference type="Gene3D" id="1.10.510.10">
    <property type="entry name" value="Transferase(Phosphotransferase) domain 1"/>
    <property type="match status" value="1"/>
</dbReference>
<dbReference type="InterPro" id="IPR011009">
    <property type="entry name" value="Kinase-like_dom_sf"/>
</dbReference>
<protein>
    <recommendedName>
        <fullName evidence="1">non-specific serine/threonine protein kinase</fullName>
        <ecNumber evidence="1">2.7.11.1</ecNumber>
    </recommendedName>
</protein>
<evidence type="ECO:0000256" key="4">
    <source>
        <dbReference type="ARBA" id="ARBA00022741"/>
    </source>
</evidence>
<evidence type="ECO:0000256" key="3">
    <source>
        <dbReference type="ARBA" id="ARBA00022679"/>
    </source>
</evidence>
<evidence type="ECO:0000256" key="7">
    <source>
        <dbReference type="ARBA" id="ARBA00047899"/>
    </source>
</evidence>
<dbReference type="PROSITE" id="PS50011">
    <property type="entry name" value="PROTEIN_KINASE_DOM"/>
    <property type="match status" value="1"/>
</dbReference>
<dbReference type="Pfam" id="PF12202">
    <property type="entry name" value="OSR1_C"/>
    <property type="match status" value="1"/>
</dbReference>
<name>A0A811Q7Z0_9POAL</name>
<dbReference type="InterPro" id="IPR050588">
    <property type="entry name" value="WNK_Ser-Thr_kinase"/>
</dbReference>